<dbReference type="InterPro" id="IPR004155">
    <property type="entry name" value="PBS_lyase_HEAT"/>
</dbReference>
<keyword evidence="4" id="KW-1185">Reference proteome</keyword>
<dbReference type="PANTHER" id="PTHR12697">
    <property type="entry name" value="PBS LYASE HEAT-LIKE PROTEIN"/>
    <property type="match status" value="1"/>
</dbReference>
<dbReference type="EMBL" id="CP012159">
    <property type="protein sequence ID" value="AKT36209.1"/>
    <property type="molecule type" value="Genomic_DNA"/>
</dbReference>
<dbReference type="OrthoDB" id="438127at2"/>
<dbReference type="GO" id="GO:0016491">
    <property type="term" value="F:oxidoreductase activity"/>
    <property type="evidence" value="ECO:0007669"/>
    <property type="project" value="TreeGrafter"/>
</dbReference>
<dbReference type="AlphaFoldDB" id="A0A0K1E5U1"/>
<dbReference type="SMART" id="SM00567">
    <property type="entry name" value="EZ_HEAT"/>
    <property type="match status" value="13"/>
</dbReference>
<dbReference type="InterPro" id="IPR016024">
    <property type="entry name" value="ARM-type_fold"/>
</dbReference>
<dbReference type="PANTHER" id="PTHR12697:SF38">
    <property type="entry name" value="PBS LYASE HEAT DOMAIN PROTEIN REPEAT-CONTAINING PROTEIN"/>
    <property type="match status" value="1"/>
</dbReference>
<dbReference type="PROSITE" id="PS50077">
    <property type="entry name" value="HEAT_REPEAT"/>
    <property type="match status" value="2"/>
</dbReference>
<evidence type="ECO:0000256" key="1">
    <source>
        <dbReference type="ARBA" id="ARBA00045876"/>
    </source>
</evidence>
<evidence type="ECO:0000313" key="3">
    <source>
        <dbReference type="EMBL" id="AKT36209.1"/>
    </source>
</evidence>
<feature type="region of interest" description="Disordered" evidence="2">
    <location>
        <begin position="655"/>
        <end position="675"/>
    </location>
</feature>
<dbReference type="GO" id="GO:0016829">
    <property type="term" value="F:lyase activity"/>
    <property type="evidence" value="ECO:0007669"/>
    <property type="project" value="UniProtKB-KW"/>
</dbReference>
<dbReference type="PATRIC" id="fig|52.7.peg.346"/>
<evidence type="ECO:0000313" key="4">
    <source>
        <dbReference type="Proteomes" id="UP000067626"/>
    </source>
</evidence>
<feature type="compositionally biased region" description="Basic and acidic residues" evidence="2">
    <location>
        <begin position="663"/>
        <end position="675"/>
    </location>
</feature>
<keyword evidence="3" id="KW-0456">Lyase</keyword>
<accession>A0A0K1E5U1</accession>
<gene>
    <name evidence="3" type="ORF">CMC5_003230</name>
</gene>
<organism evidence="3 4">
    <name type="scientific">Chondromyces crocatus</name>
    <dbReference type="NCBI Taxonomy" id="52"/>
    <lineage>
        <taxon>Bacteria</taxon>
        <taxon>Pseudomonadati</taxon>
        <taxon>Myxococcota</taxon>
        <taxon>Polyangia</taxon>
        <taxon>Polyangiales</taxon>
        <taxon>Polyangiaceae</taxon>
        <taxon>Chondromyces</taxon>
    </lineage>
</organism>
<dbReference type="Gene3D" id="1.25.10.10">
    <property type="entry name" value="Leucine-rich Repeat Variant"/>
    <property type="match status" value="5"/>
</dbReference>
<proteinExistence type="predicted"/>
<reference evidence="3 4" key="1">
    <citation type="submission" date="2015-07" db="EMBL/GenBank/DDBJ databases">
        <title>Genome analysis of myxobacterium Chondromyces crocatus Cm c5 reveals a high potential for natural compound synthesis and the genetic basis for the loss of fruiting body formation.</title>
        <authorList>
            <person name="Zaburannyi N."/>
            <person name="Bunk B."/>
            <person name="Maier J."/>
            <person name="Overmann J."/>
            <person name="Mueller R."/>
        </authorList>
    </citation>
    <scope>NUCLEOTIDE SEQUENCE [LARGE SCALE GENOMIC DNA]</scope>
    <source>
        <strain evidence="3 4">Cm c5</strain>
    </source>
</reference>
<dbReference type="Pfam" id="PF13646">
    <property type="entry name" value="HEAT_2"/>
    <property type="match status" value="6"/>
</dbReference>
<dbReference type="SUPFAM" id="SSF48371">
    <property type="entry name" value="ARM repeat"/>
    <property type="match status" value="2"/>
</dbReference>
<dbReference type="STRING" id="52.CMC5_003230"/>
<dbReference type="KEGG" id="ccro:CMC5_003230"/>
<dbReference type="RefSeq" id="WP_050428764.1">
    <property type="nucleotide sequence ID" value="NZ_CP012159.1"/>
</dbReference>
<name>A0A0K1E5U1_CHOCO</name>
<sequence>MSTTAIGTSLSTAERARVAEVQRLERTGAEGVRALVEALDDPSWSVRRTVVAALARLGDVALPALLASLHDDRTNEGKVAACVDALAASAGDSESPLVELLSSTTDPMLACDAAQVLGRRKSMRALPSLAERVRDPDDNVAVAAIEALGRIGGAVAIEPLLAALDSGNFFRVFPAMDVLGRTGDPRAVGALVALLDEPLYRQEAARALGRTGDPAALPPLVALLGRSGDTLLRVAATALVELHDRALASQEERGQQSDDWGLALAEVVPASLTSLRTRPSIARRLSQCLTGADAAGQTALCRVLAWIGGDPSIAVLIELLDAEPLAAQAAAAALREMGAAAEPQLGAELRESGSPRRARILPLVGRGASLVPEVLAALDDPETRVRALACDALGRIGDPAAVSALFRRLEDDDPYVIHAATGAIQALGGPEAEVLALGAARSTSWMVRRAAIQIMGHLGCGTGLELLLEATHDPDDRIREAAVQALPSCQDPRAFNQILTLTSHPSPRTRAAAMRALGRVPREPRSVAALQQALGDVDAWVRYYACQSLGRLQEQGAAEILAGLIHDEAGQVRLAAVEALARLDSPSARDALLSASHAADPELQRAAVLGLGSTRRPEALPTLLEASRSDDPTTRLIALSALPDFQAPEVDQAITRLTGDPDPDVRRLAERTQRR</sequence>
<dbReference type="InterPro" id="IPR011989">
    <property type="entry name" value="ARM-like"/>
</dbReference>
<comment type="function">
    <text evidence="1">Catalyzes the hydroxylation of the N(6)-(4-aminobutyl)-L-lysine intermediate produced by deoxyhypusine synthase/DHPS on a critical lysine of the eukaryotic translation initiation factor 5A/eIF-5A. This is the second step of the post-translational modification of that lysine into an unusual amino acid residue named hypusine. Hypusination is unique to mature eIF-5A factor and is essential for its function.</text>
</comment>
<evidence type="ECO:0000256" key="2">
    <source>
        <dbReference type="SAM" id="MobiDB-lite"/>
    </source>
</evidence>
<dbReference type="Proteomes" id="UP000067626">
    <property type="component" value="Chromosome"/>
</dbReference>
<protein>
    <submittedName>
        <fullName evidence="3">PBS lyase</fullName>
    </submittedName>
</protein>
<dbReference type="InterPro" id="IPR021133">
    <property type="entry name" value="HEAT_type_2"/>
</dbReference>